<reference evidence="3" key="1">
    <citation type="journal article" date="2019" name="Nat. Commun.">
        <title>Genome-wide association mapping of date palm fruit traits.</title>
        <authorList>
            <person name="Hazzouri K.M."/>
            <person name="Gros-Balthazard M."/>
            <person name="Flowers J.M."/>
            <person name="Copetti D."/>
            <person name="Lemansour A."/>
            <person name="Lebrun M."/>
            <person name="Masmoudi K."/>
            <person name="Ferrand S."/>
            <person name="Dhar M.I."/>
            <person name="Fresquez Z.A."/>
            <person name="Rosas U."/>
            <person name="Zhang J."/>
            <person name="Talag J."/>
            <person name="Lee S."/>
            <person name="Kudrna D."/>
            <person name="Powell R.F."/>
            <person name="Leitch I.J."/>
            <person name="Krueger R.R."/>
            <person name="Wing R.A."/>
            <person name="Amiri K.M.A."/>
            <person name="Purugganan M.D."/>
        </authorList>
    </citation>
    <scope>NUCLEOTIDE SEQUENCE [LARGE SCALE GENOMIC DNA]</scope>
    <source>
        <strain evidence="3">cv. Khalas</strain>
    </source>
</reference>
<feature type="compositionally biased region" description="Basic and acidic residues" evidence="1">
    <location>
        <begin position="89"/>
        <end position="98"/>
    </location>
</feature>
<evidence type="ECO:0000313" key="3">
    <source>
        <dbReference type="Proteomes" id="UP000228380"/>
    </source>
</evidence>
<keyword evidence="2" id="KW-0472">Membrane</keyword>
<evidence type="ECO:0000313" key="4">
    <source>
        <dbReference type="RefSeq" id="XP_008809270.2"/>
    </source>
</evidence>
<gene>
    <name evidence="4 5 6" type="primary">LOC103721023</name>
</gene>
<feature type="region of interest" description="Disordered" evidence="1">
    <location>
        <begin position="1"/>
        <end position="31"/>
    </location>
</feature>
<feature type="transmembrane region" description="Helical" evidence="2">
    <location>
        <begin position="222"/>
        <end position="238"/>
    </location>
</feature>
<dbReference type="OrthoDB" id="1899142at2759"/>
<proteinExistence type="predicted"/>
<feature type="compositionally biased region" description="Basic residues" evidence="1">
    <location>
        <begin position="99"/>
        <end position="109"/>
    </location>
</feature>
<dbReference type="KEGG" id="pda:103721023"/>
<dbReference type="RefSeq" id="XP_008809270.2">
    <property type="nucleotide sequence ID" value="XM_008811048.4"/>
</dbReference>
<feature type="compositionally biased region" description="Basic and acidic residues" evidence="1">
    <location>
        <begin position="1"/>
        <end position="10"/>
    </location>
</feature>
<evidence type="ECO:0000256" key="1">
    <source>
        <dbReference type="SAM" id="MobiDB-lite"/>
    </source>
</evidence>
<dbReference type="Proteomes" id="UP000228380">
    <property type="component" value="Chromosome 1"/>
</dbReference>
<keyword evidence="2" id="KW-1133">Transmembrane helix</keyword>
<keyword evidence="3" id="KW-1185">Reference proteome</keyword>
<dbReference type="PANTHER" id="PTHR34188">
    <property type="entry name" value="OS01G0299500 PROTEIN"/>
    <property type="match status" value="1"/>
</dbReference>
<feature type="compositionally biased region" description="Polar residues" evidence="1">
    <location>
        <begin position="14"/>
        <end position="31"/>
    </location>
</feature>
<feature type="region of interest" description="Disordered" evidence="1">
    <location>
        <begin position="89"/>
        <end position="118"/>
    </location>
</feature>
<dbReference type="GeneID" id="103721023"/>
<name>A0A8B8JBV8_PHODC</name>
<feature type="transmembrane region" description="Helical" evidence="2">
    <location>
        <begin position="155"/>
        <end position="177"/>
    </location>
</feature>
<dbReference type="RefSeq" id="XP_026665792.2">
    <property type="nucleotide sequence ID" value="XM_026809991.2"/>
</dbReference>
<sequence>MDSENLKDVIDLETGTSRTSSAQEGSDNSFSSGNAKKLLTRVWSGLGGLMMGEEAVNLGNVFSCSIDGCYENGEILAKERFDREDNVGPFKKIVETDRPRRKASKRPPKPPRPPKSLSLNAFDQKLVNEISELAMLRQARIERMKMLKKKRNTKAASSNTNLCAMVITILFFLIIIWKGILAVYVYGEAGRCVIVAGFGRVKRIDISILKRNKTRYHVPVKCTRCPFFFFSFVASYVWKVVTSELFIVIDRLRDLPIELEVIL</sequence>
<evidence type="ECO:0000313" key="5">
    <source>
        <dbReference type="RefSeq" id="XP_026665792.2"/>
    </source>
</evidence>
<accession>A0A8B8JBV8</accession>
<reference evidence="4 5" key="2">
    <citation type="submission" date="2025-04" db="UniProtKB">
        <authorList>
            <consortium name="RefSeq"/>
        </authorList>
    </citation>
    <scope>IDENTIFICATION</scope>
    <source>
        <tissue evidence="4 5">Young leaves</tissue>
    </source>
</reference>
<evidence type="ECO:0000313" key="6">
    <source>
        <dbReference type="RefSeq" id="XP_038980117.1"/>
    </source>
</evidence>
<organism evidence="3 5">
    <name type="scientific">Phoenix dactylifera</name>
    <name type="common">Date palm</name>
    <dbReference type="NCBI Taxonomy" id="42345"/>
    <lineage>
        <taxon>Eukaryota</taxon>
        <taxon>Viridiplantae</taxon>
        <taxon>Streptophyta</taxon>
        <taxon>Embryophyta</taxon>
        <taxon>Tracheophyta</taxon>
        <taxon>Spermatophyta</taxon>
        <taxon>Magnoliopsida</taxon>
        <taxon>Liliopsida</taxon>
        <taxon>Arecaceae</taxon>
        <taxon>Coryphoideae</taxon>
        <taxon>Phoeniceae</taxon>
        <taxon>Phoenix</taxon>
    </lineage>
</organism>
<dbReference type="RefSeq" id="XP_038980117.1">
    <property type="nucleotide sequence ID" value="XM_039124189.1"/>
</dbReference>
<dbReference type="PANTHER" id="PTHR34188:SF5">
    <property type="entry name" value="OS05G0131900 PROTEIN"/>
    <property type="match status" value="1"/>
</dbReference>
<keyword evidence="2" id="KW-0812">Transmembrane</keyword>
<dbReference type="AlphaFoldDB" id="A0A8B8JBV8"/>
<protein>
    <submittedName>
        <fullName evidence="4 5">Uncharacterized protein LOC103721023 isoform X1</fullName>
    </submittedName>
</protein>
<evidence type="ECO:0000256" key="2">
    <source>
        <dbReference type="SAM" id="Phobius"/>
    </source>
</evidence>